<feature type="region of interest" description="Disordered" evidence="1">
    <location>
        <begin position="515"/>
        <end position="546"/>
    </location>
</feature>
<gene>
    <name evidence="3" type="ORF">LCGC14_1156300</name>
</gene>
<evidence type="ECO:0000259" key="2">
    <source>
        <dbReference type="Pfam" id="PF13264"/>
    </source>
</evidence>
<dbReference type="EMBL" id="LAZR01005599">
    <property type="protein sequence ID" value="KKM98600.1"/>
    <property type="molecule type" value="Genomic_DNA"/>
</dbReference>
<evidence type="ECO:0000313" key="3">
    <source>
        <dbReference type="EMBL" id="KKM98600.1"/>
    </source>
</evidence>
<comment type="caution">
    <text evidence="3">The sequence shown here is derived from an EMBL/GenBank/DDBJ whole genome shotgun (WGS) entry which is preliminary data.</text>
</comment>
<name>A0A0F9PC80_9ZZZZ</name>
<accession>A0A0F9PC80</accession>
<feature type="domain" description="DUF4055" evidence="2">
    <location>
        <begin position="265"/>
        <end position="402"/>
    </location>
</feature>
<reference evidence="3" key="1">
    <citation type="journal article" date="2015" name="Nature">
        <title>Complex archaea that bridge the gap between prokaryotes and eukaryotes.</title>
        <authorList>
            <person name="Spang A."/>
            <person name="Saw J.H."/>
            <person name="Jorgensen S.L."/>
            <person name="Zaremba-Niedzwiedzka K."/>
            <person name="Martijn J."/>
            <person name="Lind A.E."/>
            <person name="van Eijk R."/>
            <person name="Schleper C."/>
            <person name="Guy L."/>
            <person name="Ettema T.J."/>
        </authorList>
    </citation>
    <scope>NUCLEOTIDE SEQUENCE</scope>
</reference>
<feature type="region of interest" description="Disordered" evidence="1">
    <location>
        <begin position="1"/>
        <end position="20"/>
    </location>
</feature>
<organism evidence="3">
    <name type="scientific">marine sediment metagenome</name>
    <dbReference type="NCBI Taxonomy" id="412755"/>
    <lineage>
        <taxon>unclassified sequences</taxon>
        <taxon>metagenomes</taxon>
        <taxon>ecological metagenomes</taxon>
    </lineage>
</organism>
<evidence type="ECO:0000256" key="1">
    <source>
        <dbReference type="SAM" id="MobiDB-lite"/>
    </source>
</evidence>
<dbReference type="AlphaFoldDB" id="A0A0F9PC80"/>
<dbReference type="Pfam" id="PF13264">
    <property type="entry name" value="DUF4055"/>
    <property type="match status" value="1"/>
</dbReference>
<sequence length="546" mass="59970">MSTAPPNFTAPEADASPSNEVLLTHPDYDIAVPQWKRSRDTYDGTDAIKKGRTLYLPSLESMDMNSVEGQAAYDGYLYRATFYGAAARTVDGLAGAVFTKPVEYKDVDEKSAETLEDVSMTAVPANLFMHLTTREVLKVGRAGVLVDFTREAKGRPYWVPYLAENITNWDITRINDVPVLTMVIVKEWRPKVDTGRYDTRLQLHYRTLTLEDGVYKQRLYTQGKKGRWTQVGSDIVPMRRGKALDFIPFVFFGPTTTESTVEKPPLLDLTDVNLSHYLTTASLEHGNHFCGTPQLVLIGGLSNKGEPVKFGSGRALLLPKDSDAKILQADGNLLGSLENAEKRKRDLMATLGARLLEAPSKVEETATAIAVRHGGETATLRTVASSIERGFTYVIRTTLWWMSTQTKPEDVKASVTLNKDYQAQKMSSEELKSWVLASQSGDISHETFWLALDRGGVARPGVTSEEELEQIAKETPEDEGIMPNAADPNADPSLAPGAAFKVVTKDGKFLVTDASGKVVPKGDHGTDQAGAKRHRESLTKQKGGQA</sequence>
<proteinExistence type="predicted"/>
<protein>
    <recommendedName>
        <fullName evidence="2">DUF4055 domain-containing protein</fullName>
    </recommendedName>
</protein>
<dbReference type="InterPro" id="IPR025129">
    <property type="entry name" value="DUF4055"/>
</dbReference>